<evidence type="ECO:0000256" key="7">
    <source>
        <dbReference type="ARBA" id="ARBA00023242"/>
    </source>
</evidence>
<keyword evidence="7" id="KW-0539">Nucleus</keyword>
<evidence type="ECO:0000256" key="3">
    <source>
        <dbReference type="ARBA" id="ARBA00023012"/>
    </source>
</evidence>
<dbReference type="Proteomes" id="UP000035740">
    <property type="component" value="Unassembled WGS sequence"/>
</dbReference>
<evidence type="ECO:0000259" key="10">
    <source>
        <dbReference type="PROSITE" id="PS50110"/>
    </source>
</evidence>
<evidence type="ECO:0000256" key="1">
    <source>
        <dbReference type="ARBA" id="ARBA00004123"/>
    </source>
</evidence>
<dbReference type="OMA" id="CDIPTHT"/>
<dbReference type="Pfam" id="PF00072">
    <property type="entry name" value="Response_reg"/>
    <property type="match status" value="1"/>
</dbReference>
<dbReference type="GO" id="GO:0009736">
    <property type="term" value="P:cytokinin-activated signaling pathway"/>
    <property type="evidence" value="ECO:0007669"/>
    <property type="project" value="InterPro"/>
</dbReference>
<evidence type="ECO:0000256" key="5">
    <source>
        <dbReference type="ARBA" id="ARBA00023108"/>
    </source>
</evidence>
<keyword evidence="4" id="KW-0805">Transcription regulation</keyword>
<sequence>MRDEGDGDEDLVELEKQTLLNIDGKRVDNGTTGDRHGVLENGQSRPNPAGQEMKDNAVERVVQQPLQSQGIAVCWERFLHVRSVRVLLVENDDSTRHVVAALLRNCCYEVVEASNGLQAWKILEDIENRIDLVLTEVVMPCVSGIALLFKIMSHKSRKNVPVVMMSSHDSMGLVFKCLSKGAVDFLVKPIRKNELKNLWQHLWRRCHSSCGSGSESGTQTQKSVKSKNAAKSGNNSGSNDEEYNGSPALNLEDGSDHGSGTQSSWRKQAAEDQVDSPRLVSHLNEVPACPDSTCAQVINPNAKPSGSKLLSMTAPKECIEQKQPPEITELGKGQDIAMLKNSDLQPKLSVQIPTELTCMDQHSVPKVDSSQYDEQIDNRVRELHAGSNESIVCAIANKFTKKPDSNDKGTGGNKELLSTDQGLKRLRGAYDVGKAVQDERNVLRRSESSAFSRYNATLHNKVSIVDAQSPTPHETDPEKKSERRPNIQSHSGSNALNHCSNGASVYVDVMSTSNNSLIDIIASKNKAAERSTNNYMSPSSFRDTEDNQVSYSQQVVLENADVAKAVKMDIPAVCSTQELLVQASQHQELTSNCENLLIKKMAEPIPHCGSSTVLGDYLECNALNYSVNGSASGSNYGSNGPNGSSSGANAGIMNMESKNGAGGKSGSGDASGNGSGRGSGNVQNSGSKVDHSKLAQRETALTKFRQKRKERCFKRKVR</sequence>
<dbReference type="PANTHER" id="PTHR43874">
    <property type="entry name" value="TWO-COMPONENT RESPONSE REGULATOR"/>
    <property type="match status" value="1"/>
</dbReference>
<organism evidence="11">
    <name type="scientific">Beta vulgaris subsp. vulgaris</name>
    <name type="common">Beet</name>
    <dbReference type="NCBI Taxonomy" id="3555"/>
    <lineage>
        <taxon>Eukaryota</taxon>
        <taxon>Viridiplantae</taxon>
        <taxon>Streptophyta</taxon>
        <taxon>Embryophyta</taxon>
        <taxon>Tracheophyta</taxon>
        <taxon>Spermatophyta</taxon>
        <taxon>Magnoliopsida</taxon>
        <taxon>eudicotyledons</taxon>
        <taxon>Gunneridae</taxon>
        <taxon>Pentapetalae</taxon>
        <taxon>Caryophyllales</taxon>
        <taxon>Chenopodiaceae</taxon>
        <taxon>Betoideae</taxon>
        <taxon>Beta</taxon>
    </lineage>
</organism>
<proteinExistence type="evidence at transcript level"/>
<dbReference type="OrthoDB" id="60033at2759"/>
<evidence type="ECO:0000313" key="11">
    <source>
        <dbReference type="EMBL" id="ADV58932.1"/>
    </source>
</evidence>
<feature type="compositionally biased region" description="Polar residues" evidence="9">
    <location>
        <begin position="486"/>
        <end position="496"/>
    </location>
</feature>
<dbReference type="RefSeq" id="NP_001289995.1">
    <property type="nucleotide sequence ID" value="NM_001303066.1"/>
</dbReference>
<dbReference type="KEGG" id="bvg:104884012"/>
<feature type="compositionally biased region" description="Basic and acidic residues" evidence="9">
    <location>
        <begin position="473"/>
        <end position="485"/>
    </location>
</feature>
<dbReference type="GO" id="GO:0007623">
    <property type="term" value="P:circadian rhythm"/>
    <property type="evidence" value="ECO:0007669"/>
    <property type="project" value="EnsemblPlants"/>
</dbReference>
<reference evidence="12 13" key="2">
    <citation type="journal article" date="2014" name="Nature">
        <title>The genome of the recently domesticated crop plant sugar beet (Beta vulgaris).</title>
        <authorList>
            <person name="Dohm J.C."/>
            <person name="Minoche A.E."/>
            <person name="Holtgrawe D."/>
            <person name="Capella-Gutierrez S."/>
            <person name="Zakrzewski F."/>
            <person name="Tafer H."/>
            <person name="Rupp O."/>
            <person name="Sorensen T.R."/>
            <person name="Stracke R."/>
            <person name="Reinhardt R."/>
            <person name="Goesmann A."/>
            <person name="Kraft T."/>
            <person name="Schulz B."/>
            <person name="Stadler P.F."/>
            <person name="Schmidt T."/>
            <person name="Gabaldon T."/>
            <person name="Lehrach H."/>
            <person name="Weisshaar B."/>
            <person name="Himmelbauer H."/>
        </authorList>
    </citation>
    <scope>NUCLEOTIDE SEQUENCE [LARGE SCALE GENOMIC DNA]</scope>
    <source>
        <tissue evidence="12">Taproot</tissue>
    </source>
</reference>
<dbReference type="GO" id="GO:0003677">
    <property type="term" value="F:DNA binding"/>
    <property type="evidence" value="ECO:0007669"/>
    <property type="project" value="EnsemblPlants"/>
</dbReference>
<dbReference type="SUPFAM" id="SSF52172">
    <property type="entry name" value="CheY-like"/>
    <property type="match status" value="1"/>
</dbReference>
<feature type="region of interest" description="Disordered" evidence="9">
    <location>
        <begin position="23"/>
        <end position="51"/>
    </location>
</feature>
<evidence type="ECO:0000313" key="13">
    <source>
        <dbReference type="Proteomes" id="UP000035740"/>
    </source>
</evidence>
<name>I3NN22_BETVV</name>
<feature type="region of interest" description="Disordered" evidence="9">
    <location>
        <begin position="647"/>
        <end position="718"/>
    </location>
</feature>
<dbReference type="Gene3D" id="3.40.50.2300">
    <property type="match status" value="1"/>
</dbReference>
<dbReference type="Gramene" id="KMS95761">
    <property type="protein sequence ID" value="KMS95761"/>
    <property type="gene ID" value="BVRB_005310"/>
</dbReference>
<dbReference type="SMART" id="SM00448">
    <property type="entry name" value="REC"/>
    <property type="match status" value="1"/>
</dbReference>
<dbReference type="FunFam" id="3.40.50.2300:FF:000214">
    <property type="entry name" value="Two-component response regulator-like PRR37"/>
    <property type="match status" value="1"/>
</dbReference>
<dbReference type="InterPro" id="IPR001789">
    <property type="entry name" value="Sig_transdc_resp-reg_receiver"/>
</dbReference>
<keyword evidence="13" id="KW-1185">Reference proteome</keyword>
<feature type="compositionally biased region" description="Low complexity" evidence="9">
    <location>
        <begin position="210"/>
        <end position="238"/>
    </location>
</feature>
<dbReference type="eggNOG" id="KOG1601">
    <property type="taxonomic scope" value="Eukaryota"/>
</dbReference>
<gene>
    <name evidence="11" type="primary">PRR7</name>
    <name evidence="12" type="ORF">BVRB_005310</name>
</gene>
<evidence type="ECO:0000256" key="2">
    <source>
        <dbReference type="ARBA" id="ARBA00010330"/>
    </source>
</evidence>
<reference evidence="11" key="1">
    <citation type="journal article" date="2012" name="Curr. Biol.">
        <title>The role of a pseudo-response regulator gene in life cycle adaptation and domestication of beet.</title>
        <authorList>
            <person name="Pin P.A."/>
            <person name="Zhang W."/>
            <person name="Vogt S.H."/>
            <person name="Dally N."/>
            <person name="Buttner B."/>
            <person name="Schulze-Buxloh G."/>
            <person name="Jelly N.S."/>
            <person name="Chia T.Y."/>
            <person name="Mutasa-Gottgens E.S."/>
            <person name="Dohm J.C."/>
            <person name="Himmelbauer H."/>
            <person name="Weisshaar B."/>
            <person name="Kraus J."/>
            <person name="Gielen J.J."/>
            <person name="Lommel M."/>
            <person name="Weyens G."/>
            <person name="Wahl B."/>
            <person name="Schechert A."/>
            <person name="Nilsson O."/>
            <person name="Jung C."/>
            <person name="Kraft T."/>
            <person name="Muller A.E."/>
        </authorList>
    </citation>
    <scope>NUCLEOTIDE SEQUENCE</scope>
</reference>
<comment type="subcellular location">
    <subcellularLocation>
        <location evidence="1">Nucleus</location>
    </subcellularLocation>
</comment>
<evidence type="ECO:0000256" key="9">
    <source>
        <dbReference type="SAM" id="MobiDB-lite"/>
    </source>
</evidence>
<feature type="region of interest" description="Disordered" evidence="9">
    <location>
        <begin position="462"/>
        <end position="496"/>
    </location>
</feature>
<feature type="compositionally biased region" description="Basic and acidic residues" evidence="9">
    <location>
        <begin position="23"/>
        <end position="38"/>
    </location>
</feature>
<dbReference type="InterPro" id="IPR011006">
    <property type="entry name" value="CheY-like_superfamily"/>
</dbReference>
<dbReference type="GO" id="GO:0005634">
    <property type="term" value="C:nucleus"/>
    <property type="evidence" value="ECO:0007669"/>
    <property type="project" value="UniProtKB-SubCell"/>
</dbReference>
<evidence type="ECO:0000256" key="8">
    <source>
        <dbReference type="PROSITE-ProRule" id="PRU00169"/>
    </source>
</evidence>
<dbReference type="CDD" id="cd17582">
    <property type="entry name" value="psREC_PRR"/>
    <property type="match status" value="1"/>
</dbReference>
<dbReference type="AlphaFoldDB" id="I3NN22"/>
<dbReference type="InterPro" id="IPR045279">
    <property type="entry name" value="ARR-like"/>
</dbReference>
<dbReference type="GO" id="GO:0000160">
    <property type="term" value="P:phosphorelay signal transduction system"/>
    <property type="evidence" value="ECO:0007669"/>
    <property type="project" value="UniProtKB-KW"/>
</dbReference>
<comment type="caution">
    <text evidence="8">Lacks conserved residue(s) required for the propagation of feature annotation.</text>
</comment>
<comment type="similarity">
    <text evidence="2">Belongs to the ARR-like family.</text>
</comment>
<keyword evidence="3" id="KW-0902">Two-component regulatory system</keyword>
<evidence type="ECO:0000313" key="12">
    <source>
        <dbReference type="EMBL" id="KMS95761.1"/>
    </source>
</evidence>
<dbReference type="EMBL" id="KQ090437">
    <property type="protein sequence ID" value="KMS95761.1"/>
    <property type="molecule type" value="Genomic_DNA"/>
</dbReference>
<accession>I3NN22</accession>
<evidence type="ECO:0000256" key="6">
    <source>
        <dbReference type="ARBA" id="ARBA00023163"/>
    </source>
</evidence>
<dbReference type="PROSITE" id="PS50110">
    <property type="entry name" value="RESPONSE_REGULATORY"/>
    <property type="match status" value="1"/>
</dbReference>
<protein>
    <submittedName>
        <fullName evidence="11">Pseudo-response regulator 7-like protein</fullName>
    </submittedName>
</protein>
<feature type="domain" description="Response regulatory" evidence="10">
    <location>
        <begin position="85"/>
        <end position="203"/>
    </location>
</feature>
<keyword evidence="5" id="KW-0090">Biological rhythms</keyword>
<feature type="region of interest" description="Disordered" evidence="9">
    <location>
        <begin position="400"/>
        <end position="420"/>
    </location>
</feature>
<dbReference type="PANTHER" id="PTHR43874:SF125">
    <property type="entry name" value="TWO-COMPONENT RESPONSE REGULATOR-LIKE APRR7"/>
    <property type="match status" value="1"/>
</dbReference>
<feature type="compositionally biased region" description="Basic residues" evidence="9">
    <location>
        <begin position="704"/>
        <end position="718"/>
    </location>
</feature>
<dbReference type="ExpressionAtlas" id="I3NN22">
    <property type="expression patterns" value="baseline"/>
</dbReference>
<feature type="compositionally biased region" description="Polar residues" evidence="9">
    <location>
        <begin position="462"/>
        <end position="472"/>
    </location>
</feature>
<feature type="compositionally biased region" description="Gly residues" evidence="9">
    <location>
        <begin position="660"/>
        <end position="679"/>
    </location>
</feature>
<feature type="region of interest" description="Disordered" evidence="9">
    <location>
        <begin position="210"/>
        <end position="275"/>
    </location>
</feature>
<dbReference type="EMBL" id="HQ709099">
    <property type="protein sequence ID" value="ADV58932.1"/>
    <property type="molecule type" value="mRNA"/>
</dbReference>
<evidence type="ECO:0000256" key="4">
    <source>
        <dbReference type="ARBA" id="ARBA00023015"/>
    </source>
</evidence>
<keyword evidence="6" id="KW-0804">Transcription</keyword>
<dbReference type="GO" id="GO:0045892">
    <property type="term" value="P:negative regulation of DNA-templated transcription"/>
    <property type="evidence" value="ECO:0007669"/>
    <property type="project" value="EnsemblPlants"/>
</dbReference>
<dbReference type="GeneID" id="104884012"/>
<dbReference type="GO" id="GO:0010017">
    <property type="term" value="P:red or far-red light signaling pathway"/>
    <property type="evidence" value="ECO:0007669"/>
    <property type="project" value="EnsemblPlants"/>
</dbReference>